<dbReference type="GO" id="GO:0005634">
    <property type="term" value="C:nucleus"/>
    <property type="evidence" value="ECO:0007669"/>
    <property type="project" value="UniProtKB-SubCell"/>
</dbReference>
<dbReference type="PANTHER" id="PTHR10015:SF427">
    <property type="entry name" value="HEAT SHOCK FACTOR PROTEIN"/>
    <property type="match status" value="1"/>
</dbReference>
<dbReference type="InterPro" id="IPR000232">
    <property type="entry name" value="HSF_DNA-bd"/>
</dbReference>
<proteinExistence type="inferred from homology"/>
<keyword evidence="8" id="KW-1185">Reference proteome</keyword>
<dbReference type="InterPro" id="IPR036388">
    <property type="entry name" value="WH-like_DNA-bd_sf"/>
</dbReference>
<dbReference type="Gene3D" id="1.10.10.10">
    <property type="entry name" value="Winged helix-like DNA-binding domain superfamily/Winged helix DNA-binding domain"/>
    <property type="match status" value="1"/>
</dbReference>
<comment type="subcellular location">
    <subcellularLocation>
        <location evidence="1">Nucleus</location>
    </subcellularLocation>
</comment>
<dbReference type="OrthoDB" id="60033at2759"/>
<evidence type="ECO:0000256" key="3">
    <source>
        <dbReference type="ARBA" id="ARBA00023125"/>
    </source>
</evidence>
<dbReference type="PANTHER" id="PTHR10015">
    <property type="entry name" value="HEAT SHOCK TRANSCRIPTION FACTOR"/>
    <property type="match status" value="1"/>
</dbReference>
<accession>A0A4Y2PSD7</accession>
<evidence type="ECO:0000313" key="7">
    <source>
        <dbReference type="EMBL" id="GBN53460.1"/>
    </source>
</evidence>
<dbReference type="SUPFAM" id="SSF46785">
    <property type="entry name" value="Winged helix' DNA-binding domain"/>
    <property type="match status" value="1"/>
</dbReference>
<sequence>MASFVRQLNMYGFRKLSCIDQGGMHCYKNEIEFYHQYFIKGQESLLELIKRK</sequence>
<comment type="similarity">
    <text evidence="2 5">Belongs to the HSF family.</text>
</comment>
<dbReference type="Proteomes" id="UP000499080">
    <property type="component" value="Unassembled WGS sequence"/>
</dbReference>
<dbReference type="AlphaFoldDB" id="A0A4Y2PSD7"/>
<comment type="caution">
    <text evidence="7">The sequence shown here is derived from an EMBL/GenBank/DDBJ whole genome shotgun (WGS) entry which is preliminary data.</text>
</comment>
<dbReference type="EMBL" id="BGPR01134447">
    <property type="protein sequence ID" value="GBN53460.1"/>
    <property type="molecule type" value="Genomic_DNA"/>
</dbReference>
<name>A0A4Y2PSD7_ARAVE</name>
<dbReference type="InterPro" id="IPR036390">
    <property type="entry name" value="WH_DNA-bd_sf"/>
</dbReference>
<evidence type="ECO:0000259" key="6">
    <source>
        <dbReference type="SMART" id="SM00415"/>
    </source>
</evidence>
<dbReference type="GO" id="GO:0003700">
    <property type="term" value="F:DNA-binding transcription factor activity"/>
    <property type="evidence" value="ECO:0007669"/>
    <property type="project" value="InterPro"/>
</dbReference>
<dbReference type="GO" id="GO:0043565">
    <property type="term" value="F:sequence-specific DNA binding"/>
    <property type="evidence" value="ECO:0007669"/>
    <property type="project" value="InterPro"/>
</dbReference>
<protein>
    <recommendedName>
        <fullName evidence="6">HSF-type DNA-binding domain-containing protein</fullName>
    </recommendedName>
</protein>
<feature type="non-terminal residue" evidence="7">
    <location>
        <position position="52"/>
    </location>
</feature>
<evidence type="ECO:0000256" key="5">
    <source>
        <dbReference type="RuleBase" id="RU004020"/>
    </source>
</evidence>
<dbReference type="SMART" id="SM00415">
    <property type="entry name" value="HSF"/>
    <property type="match status" value="1"/>
</dbReference>
<evidence type="ECO:0000256" key="1">
    <source>
        <dbReference type="ARBA" id="ARBA00004123"/>
    </source>
</evidence>
<gene>
    <name evidence="7" type="ORF">AVEN_8158_1</name>
</gene>
<evidence type="ECO:0000256" key="4">
    <source>
        <dbReference type="ARBA" id="ARBA00023242"/>
    </source>
</evidence>
<feature type="domain" description="HSF-type DNA-binding" evidence="6">
    <location>
        <begin position="1"/>
        <end position="52"/>
    </location>
</feature>
<dbReference type="Pfam" id="PF00447">
    <property type="entry name" value="HSF_DNA-bind"/>
    <property type="match status" value="1"/>
</dbReference>
<keyword evidence="3" id="KW-0238">DNA-binding</keyword>
<reference evidence="7 8" key="1">
    <citation type="journal article" date="2019" name="Sci. Rep.">
        <title>Orb-weaving spider Araneus ventricosus genome elucidates the spidroin gene catalogue.</title>
        <authorList>
            <person name="Kono N."/>
            <person name="Nakamura H."/>
            <person name="Ohtoshi R."/>
            <person name="Moran D.A.P."/>
            <person name="Shinohara A."/>
            <person name="Yoshida Y."/>
            <person name="Fujiwara M."/>
            <person name="Mori M."/>
            <person name="Tomita M."/>
            <person name="Arakawa K."/>
        </authorList>
    </citation>
    <scope>NUCLEOTIDE SEQUENCE [LARGE SCALE GENOMIC DNA]</scope>
</reference>
<evidence type="ECO:0000313" key="8">
    <source>
        <dbReference type="Proteomes" id="UP000499080"/>
    </source>
</evidence>
<evidence type="ECO:0000256" key="2">
    <source>
        <dbReference type="ARBA" id="ARBA00006403"/>
    </source>
</evidence>
<organism evidence="7 8">
    <name type="scientific">Araneus ventricosus</name>
    <name type="common">Orbweaver spider</name>
    <name type="synonym">Epeira ventricosa</name>
    <dbReference type="NCBI Taxonomy" id="182803"/>
    <lineage>
        <taxon>Eukaryota</taxon>
        <taxon>Metazoa</taxon>
        <taxon>Ecdysozoa</taxon>
        <taxon>Arthropoda</taxon>
        <taxon>Chelicerata</taxon>
        <taxon>Arachnida</taxon>
        <taxon>Araneae</taxon>
        <taxon>Araneomorphae</taxon>
        <taxon>Entelegynae</taxon>
        <taxon>Araneoidea</taxon>
        <taxon>Araneidae</taxon>
        <taxon>Araneus</taxon>
    </lineage>
</organism>
<keyword evidence="4" id="KW-0539">Nucleus</keyword>